<comment type="caution">
    <text evidence="1">The sequence shown here is derived from an EMBL/GenBank/DDBJ whole genome shotgun (WGS) entry which is preliminary data.</text>
</comment>
<organism evidence="1 2">
    <name type="scientific">Streptomyces justiciae</name>
    <dbReference type="NCBI Taxonomy" id="2780140"/>
    <lineage>
        <taxon>Bacteria</taxon>
        <taxon>Bacillati</taxon>
        <taxon>Actinomycetota</taxon>
        <taxon>Actinomycetes</taxon>
        <taxon>Kitasatosporales</taxon>
        <taxon>Streptomycetaceae</taxon>
        <taxon>Streptomyces</taxon>
    </lineage>
</organism>
<evidence type="ECO:0000313" key="2">
    <source>
        <dbReference type="Proteomes" id="UP001257948"/>
    </source>
</evidence>
<evidence type="ECO:0000313" key="1">
    <source>
        <dbReference type="EMBL" id="MDT7847235.1"/>
    </source>
</evidence>
<reference evidence="2" key="1">
    <citation type="submission" date="2023-07" db="EMBL/GenBank/DDBJ databases">
        <title>Draft genome sequence of the endophytic actinobacterium Streptomyces justiciae WPN32, a potential antibiotic producer.</title>
        <authorList>
            <person name="Yasawong M."/>
            <person name="Pana W."/>
            <person name="Ganta P."/>
            <person name="Santapan N."/>
            <person name="Songngamsuk T."/>
            <person name="Phatcharaharikarn M."/>
            <person name="Kerdtoob S."/>
            <person name="Nantapong N."/>
        </authorList>
    </citation>
    <scope>NUCLEOTIDE SEQUENCE [LARGE SCALE GENOMIC DNA]</scope>
    <source>
        <strain evidence="2">WPN32</strain>
    </source>
</reference>
<accession>A0ABU3M6U1</accession>
<sequence length="205" mass="22352">MTEFTWKPDVSPCVQRPEEAYVGPVDACRAMEVDGQVIRIRGAGELSEESRAALTDLVRVATRCFAEDQAAIVQQVNDLRRAWLKAGPPPIGTPLARWWDARLIALREALRAPSNARSQPGDPPHVSMERWVLQLLGVLADLDRCQHGRHEGDPCGSCGGVSTGNPCLADGRVLGYGPYGNPIVLPGRDHKTDPAAWRATKEKNS</sequence>
<protein>
    <submittedName>
        <fullName evidence="1">Uncharacterized protein</fullName>
    </submittedName>
</protein>
<proteinExistence type="predicted"/>
<name>A0ABU3M6U1_9ACTN</name>
<dbReference type="RefSeq" id="WP_314207431.1">
    <property type="nucleotide sequence ID" value="NZ_JAVTLL010000045.1"/>
</dbReference>
<dbReference type="Proteomes" id="UP001257948">
    <property type="component" value="Unassembled WGS sequence"/>
</dbReference>
<gene>
    <name evidence="1" type="ORF">RQC66_41585</name>
</gene>
<dbReference type="EMBL" id="JAVTLL010000045">
    <property type="protein sequence ID" value="MDT7847235.1"/>
    <property type="molecule type" value="Genomic_DNA"/>
</dbReference>
<keyword evidence="2" id="KW-1185">Reference proteome</keyword>